<dbReference type="AlphaFoldDB" id="A0A915PEK7"/>
<dbReference type="GO" id="GO:0005975">
    <property type="term" value="P:carbohydrate metabolic process"/>
    <property type="evidence" value="ECO:0007669"/>
    <property type="project" value="InterPro"/>
</dbReference>
<proteinExistence type="predicted"/>
<dbReference type="GO" id="GO:0030246">
    <property type="term" value="F:carbohydrate binding"/>
    <property type="evidence" value="ECO:0007669"/>
    <property type="project" value="InterPro"/>
</dbReference>
<dbReference type="InterPro" id="IPR011013">
    <property type="entry name" value="Gal_mutarotase_sf_dom"/>
</dbReference>
<dbReference type="WBParaSite" id="sdigi.contig1295.g10318.t1">
    <property type="protein sequence ID" value="sdigi.contig1295.g10318.t1"/>
    <property type="gene ID" value="sdigi.contig1295.g10318"/>
</dbReference>
<dbReference type="SUPFAM" id="SSF74650">
    <property type="entry name" value="Galactose mutarotase-like"/>
    <property type="match status" value="1"/>
</dbReference>
<name>A0A915PEK7_9BILA</name>
<evidence type="ECO:0000313" key="1">
    <source>
        <dbReference type="Proteomes" id="UP000887581"/>
    </source>
</evidence>
<keyword evidence="1" id="KW-1185">Reference proteome</keyword>
<dbReference type="GO" id="GO:0003824">
    <property type="term" value="F:catalytic activity"/>
    <property type="evidence" value="ECO:0007669"/>
    <property type="project" value="InterPro"/>
</dbReference>
<organism evidence="1 2">
    <name type="scientific">Setaria digitata</name>
    <dbReference type="NCBI Taxonomy" id="48799"/>
    <lineage>
        <taxon>Eukaryota</taxon>
        <taxon>Metazoa</taxon>
        <taxon>Ecdysozoa</taxon>
        <taxon>Nematoda</taxon>
        <taxon>Chromadorea</taxon>
        <taxon>Rhabditida</taxon>
        <taxon>Spirurina</taxon>
        <taxon>Spiruromorpha</taxon>
        <taxon>Filarioidea</taxon>
        <taxon>Setariidae</taxon>
        <taxon>Setaria</taxon>
    </lineage>
</organism>
<reference evidence="2" key="1">
    <citation type="submission" date="2022-11" db="UniProtKB">
        <authorList>
            <consortium name="WormBaseParasite"/>
        </authorList>
    </citation>
    <scope>IDENTIFICATION</scope>
</reference>
<evidence type="ECO:0000313" key="2">
    <source>
        <dbReference type="WBParaSite" id="sdigi.contig1295.g10318.t1"/>
    </source>
</evidence>
<sequence>MNAAFQCDTHLITLRTLAAPTVYGTHSVRIHTPRSSYALVLHRFGADCRFDNELLDACGAMRNIKNLFTVTPSHVTETSLTMLYDHVHDVDDILLEPMEVRTFRLDYA</sequence>
<protein>
    <submittedName>
        <fullName evidence="2">Uncharacterized protein</fullName>
    </submittedName>
</protein>
<dbReference type="Proteomes" id="UP000887581">
    <property type="component" value="Unplaced"/>
</dbReference>
<accession>A0A915PEK7</accession>